<organism evidence="3">
    <name type="scientific">Thrips palmi</name>
    <name type="common">Melon thrips</name>
    <dbReference type="NCBI Taxonomy" id="161013"/>
    <lineage>
        <taxon>Eukaryota</taxon>
        <taxon>Metazoa</taxon>
        <taxon>Ecdysozoa</taxon>
        <taxon>Arthropoda</taxon>
        <taxon>Hexapoda</taxon>
        <taxon>Insecta</taxon>
        <taxon>Pterygota</taxon>
        <taxon>Neoptera</taxon>
        <taxon>Paraneoptera</taxon>
        <taxon>Thysanoptera</taxon>
        <taxon>Terebrantia</taxon>
        <taxon>Thripoidea</taxon>
        <taxon>Thripidae</taxon>
        <taxon>Thrips</taxon>
    </lineage>
</organism>
<keyword evidence="2" id="KW-1185">Reference proteome</keyword>
<dbReference type="GeneID" id="117654189"/>
<name>A0A6P9AG35_THRPL</name>
<feature type="domain" description="F-box" evidence="1">
    <location>
        <begin position="1"/>
        <end position="46"/>
    </location>
</feature>
<dbReference type="Proteomes" id="UP000515158">
    <property type="component" value="Unplaced"/>
</dbReference>
<dbReference type="InterPro" id="IPR001810">
    <property type="entry name" value="F-box_dom"/>
</dbReference>
<gene>
    <name evidence="3" type="primary">LOC117654189</name>
</gene>
<dbReference type="SUPFAM" id="SSF81383">
    <property type="entry name" value="F-box domain"/>
    <property type="match status" value="1"/>
</dbReference>
<protein>
    <submittedName>
        <fullName evidence="3">F-box/LRR-repeat protein 12-like</fullName>
    </submittedName>
</protein>
<evidence type="ECO:0000313" key="2">
    <source>
        <dbReference type="Proteomes" id="UP000515158"/>
    </source>
</evidence>
<dbReference type="SUPFAM" id="SSF52058">
    <property type="entry name" value="L domain-like"/>
    <property type="match status" value="1"/>
</dbReference>
<sequence length="433" mass="47644">MELLDLPDDALLAVLGFLPPRQLFACRVACRRLRDLCLHRYLWRHVSLDGGKAGVVLAALALAPCVKSIVCSGPRDVQASRVKTTNCVVTRLKLFVFGGSNRMALAMEMIQRLYALGGLRELDVNIRAIQSTAPLLQQVYYLRDLRKLSLSVNGHVEALAAKCNELETKPSLRELHYDALTGGRAFLELLLRTHASTLQDVSLYFCADEDIPASTLLKIPGLRSLRCFATTSLHHLAVLPSLHTIRLIGLCASGALQFLRDASHLRTVELDACDRHSLPALGSSRSAPLIETLLVRNLVVRYRVFSEKQLLSVLPEFPALKVVDLDGWPSDDFLRGVSPVSAPSLATLAVHCPLQCAHALVHSPAVQSLLLRNPRLHLFVREFLENPCGKKKKSCSWCRKGCHGELLGRKSPMSFSSHVKTAGCPSDCFNVTA</sequence>
<proteinExistence type="predicted"/>
<dbReference type="SMART" id="SM00256">
    <property type="entry name" value="FBOX"/>
    <property type="match status" value="1"/>
</dbReference>
<evidence type="ECO:0000313" key="3">
    <source>
        <dbReference type="RefSeq" id="XP_034256309.1"/>
    </source>
</evidence>
<dbReference type="OrthoDB" id="8246423at2759"/>
<dbReference type="AlphaFoldDB" id="A0A6P9AG35"/>
<dbReference type="Pfam" id="PF12937">
    <property type="entry name" value="F-box-like"/>
    <property type="match status" value="1"/>
</dbReference>
<reference evidence="3" key="1">
    <citation type="submission" date="2025-08" db="UniProtKB">
        <authorList>
            <consortium name="RefSeq"/>
        </authorList>
    </citation>
    <scope>IDENTIFICATION</scope>
    <source>
        <tissue evidence="3">Total insect</tissue>
    </source>
</reference>
<dbReference type="PROSITE" id="PS50181">
    <property type="entry name" value="FBOX"/>
    <property type="match status" value="1"/>
</dbReference>
<dbReference type="RefSeq" id="XP_034256309.1">
    <property type="nucleotide sequence ID" value="XM_034400418.1"/>
</dbReference>
<dbReference type="Gene3D" id="1.20.1280.50">
    <property type="match status" value="1"/>
</dbReference>
<dbReference type="Gene3D" id="3.80.10.10">
    <property type="entry name" value="Ribonuclease Inhibitor"/>
    <property type="match status" value="1"/>
</dbReference>
<accession>A0A6P9AG35</accession>
<dbReference type="InParanoid" id="A0A6P9AG35"/>
<dbReference type="InterPro" id="IPR032675">
    <property type="entry name" value="LRR_dom_sf"/>
</dbReference>
<dbReference type="KEGG" id="tpal:117654189"/>
<evidence type="ECO:0000259" key="1">
    <source>
        <dbReference type="PROSITE" id="PS50181"/>
    </source>
</evidence>
<dbReference type="InterPro" id="IPR036047">
    <property type="entry name" value="F-box-like_dom_sf"/>
</dbReference>